<proteinExistence type="predicted"/>
<organism evidence="2 3">
    <name type="scientific">Ideonella paludis</name>
    <dbReference type="NCBI Taxonomy" id="1233411"/>
    <lineage>
        <taxon>Bacteria</taxon>
        <taxon>Pseudomonadati</taxon>
        <taxon>Pseudomonadota</taxon>
        <taxon>Betaproteobacteria</taxon>
        <taxon>Burkholderiales</taxon>
        <taxon>Sphaerotilaceae</taxon>
        <taxon>Ideonella</taxon>
    </lineage>
</organism>
<feature type="region of interest" description="Disordered" evidence="1">
    <location>
        <begin position="144"/>
        <end position="168"/>
    </location>
</feature>
<keyword evidence="3" id="KW-1185">Reference proteome</keyword>
<dbReference type="EMBL" id="JAGQDG010000006">
    <property type="protein sequence ID" value="MBQ0936716.1"/>
    <property type="molecule type" value="Genomic_DNA"/>
</dbReference>
<name>A0ABS5DZY5_9BURK</name>
<dbReference type="RefSeq" id="WP_210810104.1">
    <property type="nucleotide sequence ID" value="NZ_JAGQDG010000006.1"/>
</dbReference>
<dbReference type="Proteomes" id="UP000672097">
    <property type="component" value="Unassembled WGS sequence"/>
</dbReference>
<comment type="caution">
    <text evidence="2">The sequence shown here is derived from an EMBL/GenBank/DDBJ whole genome shotgun (WGS) entry which is preliminary data.</text>
</comment>
<dbReference type="InterPro" id="IPR009057">
    <property type="entry name" value="Homeodomain-like_sf"/>
</dbReference>
<accession>A0ABS5DZY5</accession>
<protein>
    <recommendedName>
        <fullName evidence="4">Mor transcription activator domain-containing protein</fullName>
    </recommendedName>
</protein>
<reference evidence="2 3" key="1">
    <citation type="submission" date="2021-04" db="EMBL/GenBank/DDBJ databases">
        <title>The genome sequence of type strain Ideonella paludis KCTC 32238.</title>
        <authorList>
            <person name="Liu Y."/>
        </authorList>
    </citation>
    <scope>NUCLEOTIDE SEQUENCE [LARGE SCALE GENOMIC DNA]</scope>
    <source>
        <strain evidence="2 3">KCTC 32238</strain>
    </source>
</reference>
<evidence type="ECO:0000313" key="2">
    <source>
        <dbReference type="EMBL" id="MBQ0936716.1"/>
    </source>
</evidence>
<evidence type="ECO:0008006" key="4">
    <source>
        <dbReference type="Google" id="ProtNLM"/>
    </source>
</evidence>
<evidence type="ECO:0000256" key="1">
    <source>
        <dbReference type="SAM" id="MobiDB-lite"/>
    </source>
</evidence>
<gene>
    <name evidence="2" type="ORF">KAK11_15390</name>
</gene>
<dbReference type="SUPFAM" id="SSF46689">
    <property type="entry name" value="Homeodomain-like"/>
    <property type="match status" value="1"/>
</dbReference>
<sequence length="168" mass="18735">MARPKRPAPQCLNTHLLPPQLRLLIRVMGEGPALELAAQRGGTQLTVPVRVRRDHWLYDVVGHSAFAALVAECAGITLELPKYDKVLQQYRHQRVHALAREGWTQGEIAVETNYTRRHVITICQAEAEAAAAGQMDIFRDWLDKEDAEPETSAEGTPTAHNPFGLAKR</sequence>
<evidence type="ECO:0000313" key="3">
    <source>
        <dbReference type="Proteomes" id="UP000672097"/>
    </source>
</evidence>